<keyword evidence="3" id="KW-0813">Transport</keyword>
<evidence type="ECO:0000313" key="12">
    <source>
        <dbReference type="EMBL" id="OAJ43722.1"/>
    </source>
</evidence>
<evidence type="ECO:0000256" key="1">
    <source>
        <dbReference type="ARBA" id="ARBA00004572"/>
    </source>
</evidence>
<evidence type="ECO:0000256" key="10">
    <source>
        <dbReference type="PIRNR" id="PIRNR037707"/>
    </source>
</evidence>
<evidence type="ECO:0000256" key="4">
    <source>
        <dbReference type="ARBA" id="ARBA00022692"/>
    </source>
</evidence>
<dbReference type="SUPFAM" id="SSF47157">
    <property type="entry name" value="Mitochondrial import receptor subunit Tom20"/>
    <property type="match status" value="1"/>
</dbReference>
<keyword evidence="9 10" id="KW-0472">Membrane</keyword>
<reference evidence="12 13" key="1">
    <citation type="submission" date="2006-10" db="EMBL/GenBank/DDBJ databases">
        <title>The Genome Sequence of Batrachochytrium dendrobatidis JEL423.</title>
        <authorList>
            <consortium name="The Broad Institute Genome Sequencing Platform"/>
            <person name="Birren B."/>
            <person name="Lander E."/>
            <person name="Galagan J."/>
            <person name="Cuomo C."/>
            <person name="Devon K."/>
            <person name="Jaffe D."/>
            <person name="Butler J."/>
            <person name="Alvarez P."/>
            <person name="Gnerre S."/>
            <person name="Grabherr M."/>
            <person name="Kleber M."/>
            <person name="Mauceli E."/>
            <person name="Brockman W."/>
            <person name="Young S."/>
            <person name="LaButti K."/>
            <person name="Sykes S."/>
            <person name="DeCaprio D."/>
            <person name="Crawford M."/>
            <person name="Koehrsen M."/>
            <person name="Engels R."/>
            <person name="Montgomery P."/>
            <person name="Pearson M."/>
            <person name="Howarth C."/>
            <person name="Larson L."/>
            <person name="White J."/>
            <person name="O'Leary S."/>
            <person name="Kodira C."/>
            <person name="Zeng Q."/>
            <person name="Yandava C."/>
            <person name="Alvarado L."/>
            <person name="Longcore J."/>
            <person name="James T."/>
        </authorList>
    </citation>
    <scope>NUCLEOTIDE SEQUENCE [LARGE SCALE GENOMIC DNA]</scope>
    <source>
        <strain evidence="12 13">JEL423</strain>
    </source>
</reference>
<evidence type="ECO:0000256" key="11">
    <source>
        <dbReference type="SAM" id="Phobius"/>
    </source>
</evidence>
<dbReference type="PIRSF" id="PIRSF037707">
    <property type="entry name" value="MAS20_rcpt"/>
    <property type="match status" value="1"/>
</dbReference>
<dbReference type="STRING" id="403673.A0A177WV11"/>
<keyword evidence="6" id="KW-0653">Protein transport</keyword>
<dbReference type="GO" id="GO:0030150">
    <property type="term" value="P:protein import into mitochondrial matrix"/>
    <property type="evidence" value="ECO:0007669"/>
    <property type="project" value="TreeGrafter"/>
</dbReference>
<comment type="similarity">
    <text evidence="2 10">Belongs to the Tom20 family.</text>
</comment>
<dbReference type="InterPro" id="IPR002056">
    <property type="entry name" value="MAS20"/>
</dbReference>
<dbReference type="PANTHER" id="PTHR12430">
    <property type="entry name" value="MITOCHONDRIAL IMPORT RECEPTOR SUBUNIT TOM20"/>
    <property type="match status" value="1"/>
</dbReference>
<accession>A0A177WV11</accession>
<keyword evidence="5 10" id="KW-1000">Mitochondrion outer membrane</keyword>
<keyword evidence="7 11" id="KW-1133">Transmembrane helix</keyword>
<evidence type="ECO:0000256" key="7">
    <source>
        <dbReference type="ARBA" id="ARBA00022989"/>
    </source>
</evidence>
<dbReference type="PANTHER" id="PTHR12430:SF0">
    <property type="entry name" value="TRANSLOCASE OF OUTER MITOCHONDRIAL MEMBRANE 20"/>
    <property type="match status" value="1"/>
</dbReference>
<dbReference type="PRINTS" id="PR00351">
    <property type="entry name" value="OM20RECEPTOR"/>
</dbReference>
<dbReference type="VEuPathDB" id="FungiDB:BDEG_27052"/>
<dbReference type="GO" id="GO:0030943">
    <property type="term" value="F:mitochondrion targeting sequence binding"/>
    <property type="evidence" value="ECO:0007669"/>
    <property type="project" value="TreeGrafter"/>
</dbReference>
<dbReference type="Proteomes" id="UP000077115">
    <property type="component" value="Unassembled WGS sequence"/>
</dbReference>
<keyword evidence="4 11" id="KW-0812">Transmembrane</keyword>
<dbReference type="GO" id="GO:0016031">
    <property type="term" value="P:tRNA import into mitochondrion"/>
    <property type="evidence" value="ECO:0007669"/>
    <property type="project" value="TreeGrafter"/>
</dbReference>
<dbReference type="GO" id="GO:0008320">
    <property type="term" value="F:protein transmembrane transporter activity"/>
    <property type="evidence" value="ECO:0007669"/>
    <property type="project" value="TreeGrafter"/>
</dbReference>
<evidence type="ECO:0000256" key="2">
    <source>
        <dbReference type="ARBA" id="ARBA00005792"/>
    </source>
</evidence>
<keyword evidence="8 10" id="KW-0496">Mitochondrion</keyword>
<proteinExistence type="inferred from homology"/>
<dbReference type="GO" id="GO:0006605">
    <property type="term" value="P:protein targeting"/>
    <property type="evidence" value="ECO:0007669"/>
    <property type="project" value="InterPro"/>
</dbReference>
<dbReference type="GO" id="GO:0005742">
    <property type="term" value="C:mitochondrial outer membrane translocase complex"/>
    <property type="evidence" value="ECO:0007669"/>
    <property type="project" value="UniProtKB-UniRule"/>
</dbReference>
<dbReference type="eggNOG" id="KOG4056">
    <property type="taxonomic scope" value="Eukaryota"/>
</dbReference>
<evidence type="ECO:0000256" key="6">
    <source>
        <dbReference type="ARBA" id="ARBA00022927"/>
    </source>
</evidence>
<evidence type="ECO:0000313" key="13">
    <source>
        <dbReference type="Proteomes" id="UP000077115"/>
    </source>
</evidence>
<evidence type="ECO:0008006" key="14">
    <source>
        <dbReference type="Google" id="ProtNLM"/>
    </source>
</evidence>
<dbReference type="AlphaFoldDB" id="A0A177WV11"/>
<dbReference type="EMBL" id="DS022310">
    <property type="protein sequence ID" value="OAJ43722.1"/>
    <property type="molecule type" value="Genomic_DNA"/>
</dbReference>
<comment type="subcellular location">
    <subcellularLocation>
        <location evidence="1">Mitochondrion outer membrane</location>
        <topology evidence="1">Single-pass membrane protein</topology>
    </subcellularLocation>
</comment>
<organism evidence="12 13">
    <name type="scientific">Batrachochytrium dendrobatidis (strain JEL423)</name>
    <dbReference type="NCBI Taxonomy" id="403673"/>
    <lineage>
        <taxon>Eukaryota</taxon>
        <taxon>Fungi</taxon>
        <taxon>Fungi incertae sedis</taxon>
        <taxon>Chytridiomycota</taxon>
        <taxon>Chytridiomycota incertae sedis</taxon>
        <taxon>Chytridiomycetes</taxon>
        <taxon>Rhizophydiales</taxon>
        <taxon>Rhizophydiales incertae sedis</taxon>
        <taxon>Batrachochytrium</taxon>
    </lineage>
</organism>
<dbReference type="GO" id="GO:0006886">
    <property type="term" value="P:intracellular protein transport"/>
    <property type="evidence" value="ECO:0007669"/>
    <property type="project" value="InterPro"/>
</dbReference>
<dbReference type="OrthoDB" id="2154253at2759"/>
<evidence type="ECO:0000256" key="9">
    <source>
        <dbReference type="ARBA" id="ARBA00023136"/>
    </source>
</evidence>
<evidence type="ECO:0000256" key="3">
    <source>
        <dbReference type="ARBA" id="ARBA00022448"/>
    </source>
</evidence>
<evidence type="ECO:0000256" key="8">
    <source>
        <dbReference type="ARBA" id="ARBA00023128"/>
    </source>
</evidence>
<dbReference type="InterPro" id="IPR023392">
    <property type="entry name" value="Tom20_dom_sf"/>
</dbReference>
<dbReference type="Gene3D" id="1.20.960.10">
    <property type="entry name" value="Mitochondrial outer membrane translocase complex, subunit Tom20 domain"/>
    <property type="match status" value="1"/>
</dbReference>
<gene>
    <name evidence="12" type="ORF">BDEG_27052</name>
</gene>
<protein>
    <recommendedName>
        <fullName evidence="14">Mitochondrial import receptor subunit TOM20</fullName>
    </recommendedName>
</protein>
<reference evidence="12 13" key="2">
    <citation type="submission" date="2016-05" db="EMBL/GenBank/DDBJ databases">
        <title>Lineage-specific infection strategies underlie the spectrum of fungal disease in amphibians.</title>
        <authorList>
            <person name="Cuomo C.A."/>
            <person name="Farrer R.A."/>
            <person name="James T."/>
            <person name="Longcore J."/>
            <person name="Birren B."/>
        </authorList>
    </citation>
    <scope>NUCLEOTIDE SEQUENCE [LARGE SCALE GENOMIC DNA]</scope>
    <source>
        <strain evidence="12 13">JEL423</strain>
    </source>
</reference>
<name>A0A177WV11_BATDL</name>
<dbReference type="Pfam" id="PF02064">
    <property type="entry name" value="MAS20"/>
    <property type="match status" value="1"/>
</dbReference>
<sequence length="178" mass="19368">MTETLSLGRVFTAAAAFAAVGVLGYAIYFDYRRNTSPEFRKKIRDQQRAAQKIRSSRAAQVQAAAAATRRAQGGADSSTMFELEDEPLPTNAQDAQAYFSKHLMMGETLLSRGPAGYEAAAVCFYRALKVHPEAVMIFEAFEKSLPGPVLDLIVQLMSADVRSAQPDAEKGATVEEVE</sequence>
<evidence type="ECO:0000256" key="5">
    <source>
        <dbReference type="ARBA" id="ARBA00022787"/>
    </source>
</evidence>
<feature type="transmembrane region" description="Helical" evidence="11">
    <location>
        <begin position="6"/>
        <end position="31"/>
    </location>
</feature>